<evidence type="ECO:0000256" key="5">
    <source>
        <dbReference type="ARBA" id="ARBA00022729"/>
    </source>
</evidence>
<dbReference type="GO" id="GO:0016020">
    <property type="term" value="C:membrane"/>
    <property type="evidence" value="ECO:0007669"/>
    <property type="project" value="UniProtKB-SubCell"/>
</dbReference>
<keyword evidence="5 12" id="KW-0732">Signal</keyword>
<dbReference type="InterPro" id="IPR053958">
    <property type="entry name" value="HMGCR/SNAP/NPC1-like_SSD"/>
</dbReference>
<evidence type="ECO:0000313" key="14">
    <source>
        <dbReference type="EMBL" id="KAF0741002.1"/>
    </source>
</evidence>
<keyword evidence="4 11" id="KW-0812">Transmembrane</keyword>
<sequence>MKSSVAVALLGLLGFTSAQISTSKLSGLTACKYSNGQTCLSSPQTNPLAQTLGLGTFKRGTGMCSMMGVNPLAVNAGSSVPANYIPTSAEDAYKNKLKNKFSEWDPTNQTAFQQDCPLFYKQQIVGLKQDYLCCTEDQYQTMQTQYRMIAGLCDVSKQVLQNVWCNYACHPSQALFIDVNQVHFYPAANNASVSYPAIEEATFYVGDDWARDVYEYSKGDIVAKVLCSPTTGCDTGLGLLNKMGQYQLNSVGSPNQVNFVAASTLDAGSKCPCGQTNNSNCILPMDDPTLPTCAGSCGSVCAASPSPLSYTPGCNNAITSGSNSTNGTSTSSAWNDLFSYMQAGNPTHDFSTLDTVSLVVFLVLFAFCAGIVVYISKNRGEESKVEYTSFFESQASFWMQKWGSFVSTHPHRILGIGVVIAVVCTVGLYRSVIEVDPIKLWVAESSTAYKERDRFGKLFMPFYRTSQIIMQPKDGGTIFRGPILREAIVLQEKVVNLHANLNGADISLEDVCWKATGKACTVNSITQYFQNNVTHFDVYDKYNFSLVHFENCLFSPSYADVQTCQKLNAMNASLPSTMSDCPCLSSYGAPMDMYTTVLGKFPTGARDNVTLFKDSKALLSTILGYNYYDDNLNAQAKAWERAMIEYLKVEVERNSVFTIAFSGEVSISDEIAIASRSNVKPAAISYVLMIIYVTIGINRWNWRDFKHCFTRAKFLLGFLGIALILLSVVTTIGLFSWCGAHVQVVIMEVVPFLTLAIGVDNIFLLVNQVYVAEQELRQTNQPIKAEAIISLALGKIGPSILFASITESLAFVFGAINPMPAVLWFAVFSAAAVLVNFIFQMSMFVALLSIDKRRELSKQEATVTSDLQEPITVDSAPKAEAPSIAEGIVEVYASWLDKWPIQLFILAVFFTATILSIRSARTLDQGLNNRDAMPSKSYMVSYFDTLDATLETGPPVYYIVESGYKGNPTFDFSDPNTTGLFCKSKPFCAPNAIPKIVEALGNGGQSPMTHMAPGVYYSWLDNFWPFSSAQSECCKVDATTQAYLPLDTSNSTYMAIRKTSPSCLPVTVSTPPIPKDNFMSLFRIFASANAGPLCSHGGGSIYRGQFSIDNQPIPVSPSNLTLNNPSAGKSVTALSYMAISNANPTQGDYIATYKQARRAAQYITESTGVHIWVYSIFFCFFDQYLTIVNDTFLLVGLSLGIIFVLHVIYFGTLIVPLIVTAVIANICLCVVGLMQPFGIMLNGLSVVNLIIAAGVSVEFCSHLARSFYFAKKNLGTGSSRMKEALKHVMLSVVFGISITKIIGLSALTLCDTRIFKIYYFRMYLTIVLCGLLHGMVLLPVLLSLAEDLTKRWKRKSV</sequence>
<feature type="transmembrane region" description="Helical" evidence="11">
    <location>
        <begin position="822"/>
        <end position="848"/>
    </location>
</feature>
<dbReference type="SUPFAM" id="SSF82866">
    <property type="entry name" value="Multidrug efflux transporter AcrB transmembrane domain"/>
    <property type="match status" value="2"/>
</dbReference>
<accession>A0A6G0XKZ0</accession>
<comment type="similarity">
    <text evidence="2">Belongs to the patched family.</text>
</comment>
<feature type="transmembrane region" description="Helical" evidence="11">
    <location>
        <begin position="356"/>
        <end position="375"/>
    </location>
</feature>
<dbReference type="InterPro" id="IPR032190">
    <property type="entry name" value="NPC1_N"/>
</dbReference>
<feature type="signal peptide" evidence="12">
    <location>
        <begin position="1"/>
        <end position="18"/>
    </location>
</feature>
<evidence type="ECO:0000256" key="1">
    <source>
        <dbReference type="ARBA" id="ARBA00004141"/>
    </source>
</evidence>
<dbReference type="EMBL" id="VJMJ01000041">
    <property type="protein sequence ID" value="KAF0741002.1"/>
    <property type="molecule type" value="Genomic_DNA"/>
</dbReference>
<evidence type="ECO:0000256" key="12">
    <source>
        <dbReference type="SAM" id="SignalP"/>
    </source>
</evidence>
<comment type="subcellular location">
    <subcellularLocation>
        <location evidence="1">Membrane</location>
        <topology evidence="1">Multi-pass membrane protein</topology>
    </subcellularLocation>
</comment>
<evidence type="ECO:0000256" key="10">
    <source>
        <dbReference type="ARBA" id="ARBA00023180"/>
    </source>
</evidence>
<evidence type="ECO:0000256" key="11">
    <source>
        <dbReference type="SAM" id="Phobius"/>
    </source>
</evidence>
<proteinExistence type="inferred from homology"/>
<evidence type="ECO:0000256" key="4">
    <source>
        <dbReference type="ARBA" id="ARBA00022692"/>
    </source>
</evidence>
<keyword evidence="6 11" id="KW-1133">Transmembrane helix</keyword>
<feature type="transmembrane region" description="Helical" evidence="11">
    <location>
        <begin position="683"/>
        <end position="702"/>
    </location>
</feature>
<feature type="transmembrane region" description="Helical" evidence="11">
    <location>
        <begin position="1288"/>
        <end position="1310"/>
    </location>
</feature>
<feature type="transmembrane region" description="Helical" evidence="11">
    <location>
        <begin position="1192"/>
        <end position="1209"/>
    </location>
</feature>
<dbReference type="Gene3D" id="1.20.1640.10">
    <property type="entry name" value="Multidrug efflux transporter AcrB transmembrane domain"/>
    <property type="match status" value="2"/>
</dbReference>
<organism evidence="14 15">
    <name type="scientific">Aphanomyces euteiches</name>
    <dbReference type="NCBI Taxonomy" id="100861"/>
    <lineage>
        <taxon>Eukaryota</taxon>
        <taxon>Sar</taxon>
        <taxon>Stramenopiles</taxon>
        <taxon>Oomycota</taxon>
        <taxon>Saprolegniomycetes</taxon>
        <taxon>Saprolegniales</taxon>
        <taxon>Verrucalvaceae</taxon>
        <taxon>Aphanomyces</taxon>
    </lineage>
</organism>
<dbReference type="PANTHER" id="PTHR45727">
    <property type="entry name" value="NPC INTRACELLULAR CHOLESTEROL TRANSPORTER 1"/>
    <property type="match status" value="1"/>
</dbReference>
<evidence type="ECO:0000256" key="8">
    <source>
        <dbReference type="ARBA" id="ARBA00023136"/>
    </source>
</evidence>
<feature type="transmembrane region" description="Helical" evidence="11">
    <location>
        <begin position="714"/>
        <end position="737"/>
    </location>
</feature>
<feature type="transmembrane region" description="Helical" evidence="11">
    <location>
        <begin position="792"/>
        <end position="816"/>
    </location>
</feature>
<dbReference type="Pfam" id="PF12349">
    <property type="entry name" value="Sterol-sensing"/>
    <property type="match status" value="1"/>
</dbReference>
<comment type="caution">
    <text evidence="14">The sequence shown here is derived from an EMBL/GenBank/DDBJ whole genome shotgun (WGS) entry which is preliminary data.</text>
</comment>
<feature type="transmembrane region" description="Helical" evidence="11">
    <location>
        <begin position="413"/>
        <end position="432"/>
    </location>
</feature>
<dbReference type="GO" id="GO:0015918">
    <property type="term" value="P:sterol transport"/>
    <property type="evidence" value="ECO:0007669"/>
    <property type="project" value="TreeGrafter"/>
</dbReference>
<dbReference type="Pfam" id="PF22314">
    <property type="entry name" value="NPC1_MLD"/>
    <property type="match status" value="1"/>
</dbReference>
<dbReference type="VEuPathDB" id="FungiDB:AeMF1_000834"/>
<evidence type="ECO:0000259" key="13">
    <source>
        <dbReference type="PROSITE" id="PS50156"/>
    </source>
</evidence>
<feature type="transmembrane region" description="Helical" evidence="11">
    <location>
        <begin position="1322"/>
        <end position="1345"/>
    </location>
</feature>
<evidence type="ECO:0000256" key="9">
    <source>
        <dbReference type="ARBA" id="ARBA00023157"/>
    </source>
</evidence>
<evidence type="ECO:0000313" key="15">
    <source>
        <dbReference type="Proteomes" id="UP000481153"/>
    </source>
</evidence>
<feature type="transmembrane region" description="Helical" evidence="11">
    <location>
        <begin position="1167"/>
        <end position="1185"/>
    </location>
</feature>
<protein>
    <recommendedName>
        <fullName evidence="13">SSD domain-containing protein</fullName>
    </recommendedName>
</protein>
<gene>
    <name evidence="14" type="ORF">Ae201684_003574</name>
</gene>
<keyword evidence="9" id="KW-1015">Disulfide bond</keyword>
<dbReference type="Proteomes" id="UP000481153">
    <property type="component" value="Unassembled WGS sequence"/>
</dbReference>
<feature type="domain" description="SSD" evidence="13">
    <location>
        <begin position="678"/>
        <end position="850"/>
    </location>
</feature>
<name>A0A6G0XKZ0_9STRA</name>
<keyword evidence="7" id="KW-0445">Lipid transport</keyword>
<evidence type="ECO:0000256" key="6">
    <source>
        <dbReference type="ARBA" id="ARBA00022989"/>
    </source>
</evidence>
<dbReference type="GO" id="GO:0032934">
    <property type="term" value="F:sterol binding"/>
    <property type="evidence" value="ECO:0007669"/>
    <property type="project" value="TreeGrafter"/>
</dbReference>
<feature type="transmembrane region" description="Helical" evidence="11">
    <location>
        <begin position="1215"/>
        <end position="1234"/>
    </location>
</feature>
<keyword evidence="10" id="KW-0325">Glycoprotein</keyword>
<evidence type="ECO:0000256" key="3">
    <source>
        <dbReference type="ARBA" id="ARBA00022448"/>
    </source>
</evidence>
<keyword evidence="8 11" id="KW-0472">Membrane</keyword>
<dbReference type="PROSITE" id="PS50156">
    <property type="entry name" value="SSD"/>
    <property type="match status" value="1"/>
</dbReference>
<dbReference type="Pfam" id="PF16414">
    <property type="entry name" value="NPC1_N"/>
    <property type="match status" value="1"/>
</dbReference>
<reference evidence="14 15" key="1">
    <citation type="submission" date="2019-07" db="EMBL/GenBank/DDBJ databases">
        <title>Genomics analysis of Aphanomyces spp. identifies a new class of oomycete effector associated with host adaptation.</title>
        <authorList>
            <person name="Gaulin E."/>
        </authorList>
    </citation>
    <scope>NUCLEOTIDE SEQUENCE [LARGE SCALE GENOMIC DNA]</scope>
    <source>
        <strain evidence="14 15">ATCC 201684</strain>
    </source>
</reference>
<evidence type="ECO:0000256" key="7">
    <source>
        <dbReference type="ARBA" id="ARBA00023055"/>
    </source>
</evidence>
<dbReference type="InterPro" id="IPR053956">
    <property type="entry name" value="NPC1_MLD"/>
</dbReference>
<feature type="chain" id="PRO_5026029273" description="SSD domain-containing protein" evidence="12">
    <location>
        <begin position="19"/>
        <end position="1357"/>
    </location>
</feature>
<dbReference type="PANTHER" id="PTHR45727:SF2">
    <property type="entry name" value="NPC INTRACELLULAR CHOLESTEROL TRANSPORTER 1"/>
    <property type="match status" value="1"/>
</dbReference>
<feature type="transmembrane region" description="Helical" evidence="11">
    <location>
        <begin position="1246"/>
        <end position="1268"/>
    </location>
</feature>
<dbReference type="InterPro" id="IPR000731">
    <property type="entry name" value="SSD"/>
</dbReference>
<keyword evidence="3" id="KW-0813">Transport</keyword>
<evidence type="ECO:0000256" key="2">
    <source>
        <dbReference type="ARBA" id="ARBA00005585"/>
    </source>
</evidence>
<feature type="transmembrane region" description="Helical" evidence="11">
    <location>
        <begin position="749"/>
        <end position="771"/>
    </location>
</feature>
<keyword evidence="15" id="KW-1185">Reference proteome</keyword>